<evidence type="ECO:0000313" key="2">
    <source>
        <dbReference type="Proteomes" id="UP000820977"/>
    </source>
</evidence>
<sequence length="171" mass="18951">MFLGSVSVLSQDYVALNTNSRVRTSPTVKSDAVEGQWGYLVLSKGEVHRVIGESGDWYHIVISGFNNTKGYVMKKFCISACGKLPDNLPAAEGEQTVSVTKGNDGIFWLKYQYDDSRTPVKGVWHNGILLFPYTMKQMFGADYGGDDYMDVAASYVVIDGKVYAKEYTRTG</sequence>
<evidence type="ECO:0008006" key="3">
    <source>
        <dbReference type="Google" id="ProtNLM"/>
    </source>
</evidence>
<dbReference type="Gene3D" id="2.30.30.40">
    <property type="entry name" value="SH3 Domains"/>
    <property type="match status" value="1"/>
</dbReference>
<evidence type="ECO:0000313" key="1">
    <source>
        <dbReference type="EMBL" id="NPE23956.1"/>
    </source>
</evidence>
<organism evidence="1 2">
    <name type="scientific">Xylanibacter caecicola</name>
    <dbReference type="NCBI Taxonomy" id="2736294"/>
    <lineage>
        <taxon>Bacteria</taxon>
        <taxon>Pseudomonadati</taxon>
        <taxon>Bacteroidota</taxon>
        <taxon>Bacteroidia</taxon>
        <taxon>Bacteroidales</taxon>
        <taxon>Prevotellaceae</taxon>
        <taxon>Xylanibacter</taxon>
    </lineage>
</organism>
<dbReference type="EMBL" id="JABKKJ010000001">
    <property type="protein sequence ID" value="NPE23956.1"/>
    <property type="molecule type" value="Genomic_DNA"/>
</dbReference>
<protein>
    <recommendedName>
        <fullName evidence="3">SH3 domain-containing protein</fullName>
    </recommendedName>
</protein>
<dbReference type="Proteomes" id="UP000820977">
    <property type="component" value="Unassembled WGS sequence"/>
</dbReference>
<dbReference type="RefSeq" id="WP_172343489.1">
    <property type="nucleotide sequence ID" value="NZ_CASYYZ010000017.1"/>
</dbReference>
<comment type="caution">
    <text evidence="1">The sequence shown here is derived from an EMBL/GenBank/DDBJ whole genome shotgun (WGS) entry which is preliminary data.</text>
</comment>
<name>A0ABX2AXH8_9BACT</name>
<keyword evidence="2" id="KW-1185">Reference proteome</keyword>
<accession>A0ABX2AXH8</accession>
<proteinExistence type="predicted"/>
<reference evidence="1 2" key="1">
    <citation type="submission" date="2020-05" db="EMBL/GenBank/DDBJ databases">
        <title>Distinct polysaccharide utilization as determinants for interspecies competition between intestinal Prevotella spp.</title>
        <authorList>
            <person name="Galvez E.J.C."/>
            <person name="Iljazovic A."/>
            <person name="Strowig T."/>
        </authorList>
    </citation>
    <scope>NUCLEOTIDE SEQUENCE [LARGE SCALE GENOMIC DNA]</scope>
    <source>
        <strain evidence="1 2">PCHR</strain>
    </source>
</reference>
<gene>
    <name evidence="1" type="ORF">HPS54_00230</name>
</gene>